<dbReference type="InterPro" id="IPR036388">
    <property type="entry name" value="WH-like_DNA-bd_sf"/>
</dbReference>
<dbReference type="Proteomes" id="UP000305546">
    <property type="component" value="Unassembled WGS sequence"/>
</dbReference>
<feature type="domain" description="HTH iclR-type" evidence="7">
    <location>
        <begin position="15"/>
        <end position="76"/>
    </location>
</feature>
<dbReference type="Gene3D" id="3.30.450.40">
    <property type="match status" value="1"/>
</dbReference>
<dbReference type="GO" id="GO:0045892">
    <property type="term" value="P:negative regulation of DNA-templated transcription"/>
    <property type="evidence" value="ECO:0007669"/>
    <property type="project" value="TreeGrafter"/>
</dbReference>
<dbReference type="PROSITE" id="PS51077">
    <property type="entry name" value="HTH_ICLR"/>
    <property type="match status" value="1"/>
</dbReference>
<dbReference type="RefSeq" id="WP_139096489.1">
    <property type="nucleotide sequence ID" value="NZ_VDFW01000007.1"/>
</dbReference>
<dbReference type="GO" id="GO:0003700">
    <property type="term" value="F:DNA-binding transcription factor activity"/>
    <property type="evidence" value="ECO:0007669"/>
    <property type="project" value="TreeGrafter"/>
</dbReference>
<dbReference type="PANTHER" id="PTHR30136:SF24">
    <property type="entry name" value="HTH-TYPE TRANSCRIPTIONAL REPRESSOR ALLR"/>
    <property type="match status" value="1"/>
</dbReference>
<dbReference type="InterPro" id="IPR014757">
    <property type="entry name" value="Tscrpt_reg_IclR_C"/>
</dbReference>
<evidence type="ECO:0000259" key="7">
    <source>
        <dbReference type="PROSITE" id="PS51077"/>
    </source>
</evidence>
<evidence type="ECO:0000256" key="6">
    <source>
        <dbReference type="ARBA" id="ARBA00070406"/>
    </source>
</evidence>
<dbReference type="SMART" id="SM00346">
    <property type="entry name" value="HTH_ICLR"/>
    <property type="match status" value="1"/>
</dbReference>
<evidence type="ECO:0000313" key="10">
    <source>
        <dbReference type="Proteomes" id="UP000305546"/>
    </source>
</evidence>
<keyword evidence="1" id="KW-0319">Glycerol metabolism</keyword>
<dbReference type="InterPro" id="IPR029016">
    <property type="entry name" value="GAF-like_dom_sf"/>
</dbReference>
<dbReference type="InterPro" id="IPR050707">
    <property type="entry name" value="HTH_MetabolicPath_Reg"/>
</dbReference>
<sequence length="275" mass="29584">MSVPTAPVGVSPARPTAAMRVLAVLSAFGPRHRTLSLSEIARRAGLTLPTAHRLIRELVDWGGLERDADGRYSVGLRLLELAALAPRGLQLREAAFPYLDNLHEATRGNVHLGVRDGLEVVYVETLRARKAVSSRVGDRWPMHATGTGLVLLAHADRDLQAEVLASPLERFTPLTVTDPAELRRHLARIRQTGVAVARGQITVDDMVVAVPVTGADGNVTAAISVVVETVRARPRALARILMETARSLSRTLAGRGLPAGDAWFTTPRARPRTAG</sequence>
<dbReference type="Pfam" id="PF09339">
    <property type="entry name" value="HTH_IclR"/>
    <property type="match status" value="1"/>
</dbReference>
<evidence type="ECO:0000256" key="1">
    <source>
        <dbReference type="ARBA" id="ARBA00022798"/>
    </source>
</evidence>
<evidence type="ECO:0000256" key="5">
    <source>
        <dbReference type="ARBA" id="ARBA00058938"/>
    </source>
</evidence>
<evidence type="ECO:0000313" key="9">
    <source>
        <dbReference type="EMBL" id="TNC26881.1"/>
    </source>
</evidence>
<reference evidence="9 10" key="1">
    <citation type="submission" date="2019-06" db="EMBL/GenBank/DDBJ databases">
        <title>Amycolatopsis alkalitolerans sp. nov., isolated from Gastrodia elata Blume.</title>
        <authorList>
            <person name="Narsing Rao M.P."/>
            <person name="Li W.J."/>
        </authorList>
    </citation>
    <scope>NUCLEOTIDE SEQUENCE [LARGE SCALE GENOMIC DNA]</scope>
    <source>
        <strain evidence="9 10">SYSUP0005</strain>
    </source>
</reference>
<accession>A0A5C4M5H3</accession>
<gene>
    <name evidence="9" type="ORF">FG385_10585</name>
</gene>
<keyword evidence="3" id="KW-0238">DNA-binding</keyword>
<name>A0A5C4M5H3_9PSEU</name>
<feature type="domain" description="IclR-ED" evidence="8">
    <location>
        <begin position="77"/>
        <end position="254"/>
    </location>
</feature>
<evidence type="ECO:0000256" key="4">
    <source>
        <dbReference type="ARBA" id="ARBA00023163"/>
    </source>
</evidence>
<dbReference type="InterPro" id="IPR005471">
    <property type="entry name" value="Tscrpt_reg_IclR_N"/>
</dbReference>
<organism evidence="9 10">
    <name type="scientific">Amycolatopsis alkalitolerans</name>
    <dbReference type="NCBI Taxonomy" id="2547244"/>
    <lineage>
        <taxon>Bacteria</taxon>
        <taxon>Bacillati</taxon>
        <taxon>Actinomycetota</taxon>
        <taxon>Actinomycetes</taxon>
        <taxon>Pseudonocardiales</taxon>
        <taxon>Pseudonocardiaceae</taxon>
        <taxon>Amycolatopsis</taxon>
    </lineage>
</organism>
<dbReference type="Gene3D" id="1.10.10.10">
    <property type="entry name" value="Winged helix-like DNA-binding domain superfamily/Winged helix DNA-binding domain"/>
    <property type="match status" value="1"/>
</dbReference>
<dbReference type="InterPro" id="IPR036390">
    <property type="entry name" value="WH_DNA-bd_sf"/>
</dbReference>
<dbReference type="SUPFAM" id="SSF55781">
    <property type="entry name" value="GAF domain-like"/>
    <property type="match status" value="1"/>
</dbReference>
<dbReference type="PANTHER" id="PTHR30136">
    <property type="entry name" value="HELIX-TURN-HELIX TRANSCRIPTIONAL REGULATOR, ICLR FAMILY"/>
    <property type="match status" value="1"/>
</dbReference>
<dbReference type="PROSITE" id="PS51078">
    <property type="entry name" value="ICLR_ED"/>
    <property type="match status" value="1"/>
</dbReference>
<dbReference type="AlphaFoldDB" id="A0A5C4M5H3"/>
<dbReference type="GO" id="GO:0003677">
    <property type="term" value="F:DNA binding"/>
    <property type="evidence" value="ECO:0007669"/>
    <property type="project" value="UniProtKB-KW"/>
</dbReference>
<dbReference type="OrthoDB" id="60629at2"/>
<evidence type="ECO:0000259" key="8">
    <source>
        <dbReference type="PROSITE" id="PS51078"/>
    </source>
</evidence>
<dbReference type="FunFam" id="1.10.10.10:FF:000056">
    <property type="entry name" value="IclR family transcriptional regulator"/>
    <property type="match status" value="1"/>
</dbReference>
<evidence type="ECO:0000256" key="2">
    <source>
        <dbReference type="ARBA" id="ARBA00023015"/>
    </source>
</evidence>
<dbReference type="Pfam" id="PF01614">
    <property type="entry name" value="IclR_C"/>
    <property type="match status" value="1"/>
</dbReference>
<proteinExistence type="predicted"/>
<dbReference type="EMBL" id="VDFW01000007">
    <property type="protein sequence ID" value="TNC26881.1"/>
    <property type="molecule type" value="Genomic_DNA"/>
</dbReference>
<comment type="function">
    <text evidence="5">May be an activator protein for the gylABX operon.</text>
</comment>
<protein>
    <recommendedName>
        <fullName evidence="6">Glycerol operon regulatory protein</fullName>
    </recommendedName>
</protein>
<keyword evidence="10" id="KW-1185">Reference proteome</keyword>
<comment type="caution">
    <text evidence="9">The sequence shown here is derived from an EMBL/GenBank/DDBJ whole genome shotgun (WGS) entry which is preliminary data.</text>
</comment>
<dbReference type="GO" id="GO:0006071">
    <property type="term" value="P:glycerol metabolic process"/>
    <property type="evidence" value="ECO:0007669"/>
    <property type="project" value="UniProtKB-KW"/>
</dbReference>
<evidence type="ECO:0000256" key="3">
    <source>
        <dbReference type="ARBA" id="ARBA00023125"/>
    </source>
</evidence>
<keyword evidence="4" id="KW-0804">Transcription</keyword>
<dbReference type="SUPFAM" id="SSF46785">
    <property type="entry name" value="Winged helix' DNA-binding domain"/>
    <property type="match status" value="1"/>
</dbReference>
<keyword evidence="2" id="KW-0805">Transcription regulation</keyword>